<dbReference type="Proteomes" id="UP000008068">
    <property type="component" value="Unassembled WGS sequence"/>
</dbReference>
<sequence>MKVFLLFAVLISTAFSKKLTPEEDEQRAKTCGRVKKPAHDLPQYHAPWVATYLNGGPSSWFKGSFLISDYHMITNSEITMRSKHILISHGNYRDDHNVWEWYMQGEGTVNINDCKDGVIKIPESQNQTIVNCRNPEGGRLMCVNDTMYGDGFVKKFDGADTLLGLSFGKEDEKALYTPHIGVSLPYYKDKICEITGVCKDTIIEKPTEAPKTSDAPGTSDESSSSNVFGIMELLILIVLVYLK</sequence>
<gene>
    <name evidence="2" type="ORF">CAEBREN_01251</name>
</gene>
<name>G0MD77_CAEBE</name>
<dbReference type="Pfam" id="PF03761">
    <property type="entry name" value="DUF316"/>
    <property type="match status" value="1"/>
</dbReference>
<dbReference type="InterPro" id="IPR005514">
    <property type="entry name" value="DUF316"/>
</dbReference>
<dbReference type="PANTHER" id="PTHR34005:SF7">
    <property type="entry name" value="PROTEIN CBG26726"/>
    <property type="match status" value="1"/>
</dbReference>
<dbReference type="HOGENOM" id="CLU_1143424_0_0_1"/>
<protein>
    <submittedName>
        <fullName evidence="2">Uncharacterized protein</fullName>
    </submittedName>
</protein>
<evidence type="ECO:0000256" key="1">
    <source>
        <dbReference type="SAM" id="SignalP"/>
    </source>
</evidence>
<feature type="chain" id="PRO_5003403747" evidence="1">
    <location>
        <begin position="17"/>
        <end position="243"/>
    </location>
</feature>
<evidence type="ECO:0000313" key="3">
    <source>
        <dbReference type="Proteomes" id="UP000008068"/>
    </source>
</evidence>
<reference evidence="3" key="1">
    <citation type="submission" date="2011-07" db="EMBL/GenBank/DDBJ databases">
        <authorList>
            <consortium name="Caenorhabditis brenneri Sequencing and Analysis Consortium"/>
            <person name="Wilson R.K."/>
        </authorList>
    </citation>
    <scope>NUCLEOTIDE SEQUENCE [LARGE SCALE GENOMIC DNA]</scope>
    <source>
        <strain evidence="3">PB2801</strain>
    </source>
</reference>
<feature type="signal peptide" evidence="1">
    <location>
        <begin position="1"/>
        <end position="16"/>
    </location>
</feature>
<keyword evidence="1" id="KW-0732">Signal</keyword>
<dbReference type="OMA" id="KVIECKS"/>
<accession>G0MD77</accession>
<dbReference type="PANTHER" id="PTHR34005">
    <property type="entry name" value="PROTEIN CBG15054-RELATED"/>
    <property type="match status" value="1"/>
</dbReference>
<dbReference type="InParanoid" id="G0MD77"/>
<evidence type="ECO:0000313" key="2">
    <source>
        <dbReference type="EMBL" id="EGT49743.1"/>
    </source>
</evidence>
<keyword evidence="3" id="KW-1185">Reference proteome</keyword>
<proteinExistence type="predicted"/>
<organism evidence="3">
    <name type="scientific">Caenorhabditis brenneri</name>
    <name type="common">Nematode worm</name>
    <dbReference type="NCBI Taxonomy" id="135651"/>
    <lineage>
        <taxon>Eukaryota</taxon>
        <taxon>Metazoa</taxon>
        <taxon>Ecdysozoa</taxon>
        <taxon>Nematoda</taxon>
        <taxon>Chromadorea</taxon>
        <taxon>Rhabditida</taxon>
        <taxon>Rhabditina</taxon>
        <taxon>Rhabditomorpha</taxon>
        <taxon>Rhabditoidea</taxon>
        <taxon>Rhabditidae</taxon>
        <taxon>Peloderinae</taxon>
        <taxon>Caenorhabditis</taxon>
    </lineage>
</organism>
<dbReference type="EMBL" id="GL379790">
    <property type="protein sequence ID" value="EGT49743.1"/>
    <property type="molecule type" value="Genomic_DNA"/>
</dbReference>
<dbReference type="AlphaFoldDB" id="G0MD77"/>